<comment type="caution">
    <text evidence="2">The sequence shown here is derived from an EMBL/GenBank/DDBJ whole genome shotgun (WGS) entry which is preliminary data.</text>
</comment>
<feature type="transmembrane region" description="Helical" evidence="1">
    <location>
        <begin position="21"/>
        <end position="40"/>
    </location>
</feature>
<name>A0AAV3X4S4_9CYAN</name>
<gene>
    <name evidence="2" type="ORF">MiSe_18670</name>
</gene>
<proteinExistence type="predicted"/>
<keyword evidence="3" id="KW-1185">Reference proteome</keyword>
<dbReference type="Proteomes" id="UP001050975">
    <property type="component" value="Unassembled WGS sequence"/>
</dbReference>
<evidence type="ECO:0000256" key="1">
    <source>
        <dbReference type="SAM" id="Phobius"/>
    </source>
</evidence>
<keyword evidence="1" id="KW-0472">Membrane</keyword>
<sequence length="53" mass="5851">MDRWKLNIQTLSGVPMKNNPIASITGGSFLSVMVLSWFYIMSLGIGSVWMANS</sequence>
<dbReference type="AlphaFoldDB" id="A0AAV3X4S4"/>
<evidence type="ECO:0000313" key="2">
    <source>
        <dbReference type="EMBL" id="GET37114.1"/>
    </source>
</evidence>
<accession>A0AAV3X4S4</accession>
<protein>
    <submittedName>
        <fullName evidence="2">Uncharacterized protein</fullName>
    </submittedName>
</protein>
<organism evidence="2 3">
    <name type="scientific">Microseira wollei NIES-4236</name>
    <dbReference type="NCBI Taxonomy" id="2530354"/>
    <lineage>
        <taxon>Bacteria</taxon>
        <taxon>Bacillati</taxon>
        <taxon>Cyanobacteriota</taxon>
        <taxon>Cyanophyceae</taxon>
        <taxon>Oscillatoriophycideae</taxon>
        <taxon>Aerosakkonematales</taxon>
        <taxon>Aerosakkonemataceae</taxon>
        <taxon>Microseira</taxon>
    </lineage>
</organism>
<reference evidence="2" key="1">
    <citation type="submission" date="2019-10" db="EMBL/GenBank/DDBJ databases">
        <title>Draft genome sequece of Microseira wollei NIES-4236.</title>
        <authorList>
            <person name="Yamaguchi H."/>
            <person name="Suzuki S."/>
            <person name="Kawachi M."/>
        </authorList>
    </citation>
    <scope>NUCLEOTIDE SEQUENCE</scope>
    <source>
        <strain evidence="2">NIES-4236</strain>
    </source>
</reference>
<evidence type="ECO:0000313" key="3">
    <source>
        <dbReference type="Proteomes" id="UP001050975"/>
    </source>
</evidence>
<keyword evidence="1" id="KW-0812">Transmembrane</keyword>
<keyword evidence="1" id="KW-1133">Transmembrane helix</keyword>
<dbReference type="EMBL" id="BLAY01000023">
    <property type="protein sequence ID" value="GET37114.1"/>
    <property type="molecule type" value="Genomic_DNA"/>
</dbReference>